<keyword evidence="3" id="KW-1185">Reference proteome</keyword>
<evidence type="ECO:0000313" key="3">
    <source>
        <dbReference type="Proteomes" id="UP000029067"/>
    </source>
</evidence>
<reference evidence="2 3" key="1">
    <citation type="submission" date="2014-03" db="EMBL/GenBank/DDBJ databases">
        <title>Genomics of Bifidobacteria.</title>
        <authorList>
            <person name="Ventura M."/>
            <person name="Milani C."/>
            <person name="Lugli G.A."/>
        </authorList>
    </citation>
    <scope>NUCLEOTIDE SEQUENCE [LARGE SCALE GENOMIC DNA]</scope>
    <source>
        <strain evidence="2 3">LMG 10738</strain>
    </source>
</reference>
<gene>
    <name evidence="2" type="ORF">BCUN_1167</name>
</gene>
<comment type="caution">
    <text evidence="2">The sequence shown here is derived from an EMBL/GenBank/DDBJ whole genome shotgun (WGS) entry which is preliminary data.</text>
</comment>
<dbReference type="STRING" id="1688.BCUN_1167"/>
<sequence>MSRDVNKVLPSWRYQELEESAVDLLESVPILHLPISGFEMAQRMGVAVIPYSECGHKKMKYMFACSHDAFLLTDATETSTIYYNDSMPYERVNFSLLHELCHYWLKHQEHSRLSELEANFMTGYLQAPPLFIELVSPISVPTLASLCQISEEAARHRIERHEKWRKHLLRNQMGLAPHEKRLLALLVKQA</sequence>
<feature type="domain" description="IrrE N-terminal-like" evidence="1">
    <location>
        <begin position="74"/>
        <end position="158"/>
    </location>
</feature>
<dbReference type="eggNOG" id="COG2856">
    <property type="taxonomic scope" value="Bacteria"/>
</dbReference>
<accession>A0A087AWT8</accession>
<organism evidence="2 3">
    <name type="scientific">Bifidobacterium cuniculi</name>
    <dbReference type="NCBI Taxonomy" id="1688"/>
    <lineage>
        <taxon>Bacteria</taxon>
        <taxon>Bacillati</taxon>
        <taxon>Actinomycetota</taxon>
        <taxon>Actinomycetes</taxon>
        <taxon>Bifidobacteriales</taxon>
        <taxon>Bifidobacteriaceae</taxon>
        <taxon>Bifidobacterium</taxon>
    </lineage>
</organism>
<dbReference type="Proteomes" id="UP000029067">
    <property type="component" value="Unassembled WGS sequence"/>
</dbReference>
<dbReference type="InterPro" id="IPR010359">
    <property type="entry name" value="IrrE_HExxH"/>
</dbReference>
<evidence type="ECO:0000313" key="2">
    <source>
        <dbReference type="EMBL" id="KFI63238.1"/>
    </source>
</evidence>
<dbReference type="Pfam" id="PF06114">
    <property type="entry name" value="Peptidase_M78"/>
    <property type="match status" value="1"/>
</dbReference>
<protein>
    <submittedName>
        <fullName evidence="2">Putative toxin-antitoxin system, toxin component</fullName>
    </submittedName>
</protein>
<evidence type="ECO:0000259" key="1">
    <source>
        <dbReference type="Pfam" id="PF06114"/>
    </source>
</evidence>
<dbReference type="Gene3D" id="1.10.10.2910">
    <property type="match status" value="1"/>
</dbReference>
<name>A0A087AWT8_9BIFI</name>
<dbReference type="EMBL" id="JGYV01000009">
    <property type="protein sequence ID" value="KFI63238.1"/>
    <property type="molecule type" value="Genomic_DNA"/>
</dbReference>
<dbReference type="OrthoDB" id="9816277at2"/>
<proteinExistence type="predicted"/>
<dbReference type="RefSeq" id="WP_051920868.1">
    <property type="nucleotide sequence ID" value="NZ_JGYV01000009.1"/>
</dbReference>
<dbReference type="AlphaFoldDB" id="A0A087AWT8"/>